<dbReference type="SUPFAM" id="SSF53335">
    <property type="entry name" value="S-adenosyl-L-methionine-dependent methyltransferases"/>
    <property type="match status" value="1"/>
</dbReference>
<dbReference type="InterPro" id="IPR006764">
    <property type="entry name" value="SAM_dep_MeTrfase_SAV2177_type"/>
</dbReference>
<accession>A0A101QDJ3</accession>
<organism evidence="1 2">
    <name type="scientific">Streptomyces corchorusii</name>
    <name type="common">Streptomyces chibaensis</name>
    <dbReference type="NCBI Taxonomy" id="1903"/>
    <lineage>
        <taxon>Bacteria</taxon>
        <taxon>Bacillati</taxon>
        <taxon>Actinomycetota</taxon>
        <taxon>Actinomycetes</taxon>
        <taxon>Kitasatosporales</taxon>
        <taxon>Streptomycetaceae</taxon>
        <taxon>Streptomyces</taxon>
    </lineage>
</organism>
<dbReference type="EMBL" id="LMWP01000016">
    <property type="protein sequence ID" value="KUN27976.1"/>
    <property type="molecule type" value="Genomic_DNA"/>
</dbReference>
<proteinExistence type="predicted"/>
<dbReference type="InterPro" id="IPR029063">
    <property type="entry name" value="SAM-dependent_MTases_sf"/>
</dbReference>
<gene>
    <name evidence="1" type="ORF">AQJ11_15380</name>
</gene>
<name>A0A101QDJ3_STRCK</name>
<evidence type="ECO:0008006" key="3">
    <source>
        <dbReference type="Google" id="ProtNLM"/>
    </source>
</evidence>
<keyword evidence="2" id="KW-1185">Reference proteome</keyword>
<sequence length="246" mass="25541">MAGQSRVFPIGPRARTGRWHRGLGAWVGGGGIHALAEARGTILTDPATAPASAAHPPHPARVRNHWLGGTDTCPVDARAGDAYAAVFPGIAAIARGSRAVLRRTITHRVREAGVRQFLDVGTGLPTAGNTHEVAQRLAPESRIVYVGDDPMLPAPARTLLRSSPRARPACVDADATDPDRVLAATAKTLDPARPTGLVPGDVLGHVAGHDQARSIVDRLMAALPPGSHLCVDAGSSGIDPAFEQAQ</sequence>
<dbReference type="Pfam" id="PF04672">
    <property type="entry name" value="Methyltransf_19"/>
    <property type="match status" value="1"/>
</dbReference>
<dbReference type="Proteomes" id="UP000053398">
    <property type="component" value="Unassembled WGS sequence"/>
</dbReference>
<evidence type="ECO:0000313" key="2">
    <source>
        <dbReference type="Proteomes" id="UP000053398"/>
    </source>
</evidence>
<evidence type="ECO:0000313" key="1">
    <source>
        <dbReference type="EMBL" id="KUN27976.1"/>
    </source>
</evidence>
<dbReference type="AlphaFoldDB" id="A0A101QDJ3"/>
<dbReference type="Gene3D" id="3.40.50.150">
    <property type="entry name" value="Vaccinia Virus protein VP39"/>
    <property type="match status" value="1"/>
</dbReference>
<comment type="caution">
    <text evidence="1">The sequence shown here is derived from an EMBL/GenBank/DDBJ whole genome shotgun (WGS) entry which is preliminary data.</text>
</comment>
<protein>
    <recommendedName>
        <fullName evidence="3">S-adenosyl methyltransferase</fullName>
    </recommendedName>
</protein>
<reference evidence="1 2" key="1">
    <citation type="submission" date="2015-10" db="EMBL/GenBank/DDBJ databases">
        <title>Draft genome sequence of Streptomyces corchorusii DSM 40340, type strain for the species Streptomyces corchorusii.</title>
        <authorList>
            <person name="Ruckert C."/>
            <person name="Winkler A."/>
            <person name="Kalinowski J."/>
            <person name="Kampfer P."/>
            <person name="Glaeser S."/>
        </authorList>
    </citation>
    <scope>NUCLEOTIDE SEQUENCE [LARGE SCALE GENOMIC DNA]</scope>
    <source>
        <strain evidence="1 2">DSM 40340</strain>
    </source>
</reference>